<dbReference type="InterPro" id="IPR001039">
    <property type="entry name" value="MHC_I_a_a1/a2"/>
</dbReference>
<dbReference type="FunFam" id="3.30.500.10:FF:000001">
    <property type="entry name" value="H-2 class I histocompatibility antigen, alpha chain"/>
    <property type="match status" value="1"/>
</dbReference>
<dbReference type="InterPro" id="IPR037055">
    <property type="entry name" value="MHC_I-like_Ag-recog_sf"/>
</dbReference>
<keyword evidence="3 12" id="KW-0812">Transmembrane</keyword>
<gene>
    <name evidence="13" type="primary">LOC116436894</name>
</gene>
<evidence type="ECO:0000256" key="10">
    <source>
        <dbReference type="RuleBase" id="RU004439"/>
    </source>
</evidence>
<evidence type="ECO:0000313" key="14">
    <source>
        <dbReference type="Proteomes" id="UP000694553"/>
    </source>
</evidence>
<dbReference type="PRINTS" id="PR01638">
    <property type="entry name" value="MHCCLASSI"/>
</dbReference>
<organism evidence="13 14">
    <name type="scientific">Corvus moneduloides</name>
    <name type="common">New Caledonian crow</name>
    <dbReference type="NCBI Taxonomy" id="1196302"/>
    <lineage>
        <taxon>Eukaryota</taxon>
        <taxon>Metazoa</taxon>
        <taxon>Chordata</taxon>
        <taxon>Craniata</taxon>
        <taxon>Vertebrata</taxon>
        <taxon>Euteleostomi</taxon>
        <taxon>Archelosauria</taxon>
        <taxon>Archosauria</taxon>
        <taxon>Dinosauria</taxon>
        <taxon>Saurischia</taxon>
        <taxon>Theropoda</taxon>
        <taxon>Coelurosauria</taxon>
        <taxon>Aves</taxon>
        <taxon>Neognathae</taxon>
        <taxon>Neoaves</taxon>
        <taxon>Telluraves</taxon>
        <taxon>Australaves</taxon>
        <taxon>Passeriformes</taxon>
        <taxon>Corvoidea</taxon>
        <taxon>Corvidae</taxon>
        <taxon>Corvus</taxon>
    </lineage>
</organism>
<accession>A0A8U7NRP2</accession>
<feature type="transmembrane region" description="Helical" evidence="12">
    <location>
        <begin position="361"/>
        <end position="385"/>
    </location>
</feature>
<dbReference type="SMART" id="SM00407">
    <property type="entry name" value="IGc1"/>
    <property type="match status" value="1"/>
</dbReference>
<sequence>MDPRVPELSPLWAEPSGFPAEFGRRAREFSPARPGGPTGRGRGGSGEGIQLRSVTAAMAPALGLGVLLGLLGLLGAPAEATKVLHSLRYLHVAVSEPGPGVPQYTIMGFLDGIPFTRYDSERGRMEPQTPWMEREPEPGYWDRGTEICKRHQHTNAIDLETLRARYNQSRGLHTLQVDYGCDFLSDGSVRGSRRDGYDGWDFMSFELGSQGFVPADGAAQVTTRRWNSDGAVVEQLTNYLEHICPEWLQKYVRYGQEALERKEPPDVHVSGKEEFGTLILSCHAYGFYPRPIAVSWMKGDEIRDQETEWGGVVPNSDGTFHTWARIEARPEEREQYRCRVEHSGMPEPGIFALEPESGGNLTLVVTVSVIAAIVILVLLVGFIVWKLQSGRRQNHGYSPPASEYQRWIWLWIPSMRIPGWILGVIPVCDPCWNLMDLLFLQEKTWEPTARPQVRSGIGVGFQRGIGAGWVEWDSGGMDGAGLVWDGWSRIRWDGQSRIGVGWMERDWCGMDRAGSGGMGGAESGGEDGAGLVWDGWSRIRWDGWSRIGVGWMEQDGVGWMEQDWCGMGGAGSGGMDGAGSGGMDGAGLVRDGWNRIRWDGWSRIRWDGLSGIGAGWMEQDQVGWKERNQVGWMEQDQVGWMEQDCGRIGAGSGEIPEQLLLSMGSTARSILWDGDRDRVTL</sequence>
<evidence type="ECO:0000256" key="5">
    <source>
        <dbReference type="ARBA" id="ARBA00022859"/>
    </source>
</evidence>
<dbReference type="InterPro" id="IPR003006">
    <property type="entry name" value="Ig/MHC_CS"/>
</dbReference>
<dbReference type="InterPro" id="IPR011161">
    <property type="entry name" value="MHC_I-like_Ag-recog"/>
</dbReference>
<dbReference type="AlphaFoldDB" id="A0A8U7NRP2"/>
<evidence type="ECO:0000256" key="1">
    <source>
        <dbReference type="ARBA" id="ARBA00004479"/>
    </source>
</evidence>
<evidence type="ECO:0000313" key="13">
    <source>
        <dbReference type="Ensembl" id="ENSCMUP00000033999.1"/>
    </source>
</evidence>
<dbReference type="Ensembl" id="ENSCMUT00000038028.1">
    <property type="protein sequence ID" value="ENSCMUP00000033999.1"/>
    <property type="gene ID" value="ENSCMUG00000018401.1"/>
</dbReference>
<reference evidence="14" key="1">
    <citation type="submission" date="2019-10" db="EMBL/GenBank/DDBJ databases">
        <title>Corvus moneduloides (New Caledonian crow) genome, bCorMon1, primary haplotype.</title>
        <authorList>
            <person name="Rutz C."/>
            <person name="Fungtammasan C."/>
            <person name="Mountcastle J."/>
            <person name="Formenti G."/>
            <person name="Chow W."/>
            <person name="Howe K."/>
            <person name="Steele M.P."/>
            <person name="Fernandes J."/>
            <person name="Gilbert M.T.P."/>
            <person name="Fedrigo O."/>
            <person name="Jarvis E.D."/>
            <person name="Gemmell N."/>
        </authorList>
    </citation>
    <scope>NUCLEOTIDE SEQUENCE [LARGE SCALE GENOMIC DNA]</scope>
</reference>
<evidence type="ECO:0000256" key="4">
    <source>
        <dbReference type="ARBA" id="ARBA00022729"/>
    </source>
</evidence>
<keyword evidence="5" id="KW-0391">Immunity</keyword>
<reference evidence="13" key="3">
    <citation type="submission" date="2025-09" db="UniProtKB">
        <authorList>
            <consortium name="Ensembl"/>
        </authorList>
    </citation>
    <scope>IDENTIFICATION</scope>
</reference>
<proteinExistence type="inferred from homology"/>
<protein>
    <submittedName>
        <fullName evidence="13">Uncharacterized protein</fullName>
    </submittedName>
</protein>
<evidence type="ECO:0000256" key="11">
    <source>
        <dbReference type="SAM" id="MobiDB-lite"/>
    </source>
</evidence>
<keyword evidence="2" id="KW-0490">MHC I</keyword>
<dbReference type="Pfam" id="PF07654">
    <property type="entry name" value="C1-set"/>
    <property type="match status" value="1"/>
</dbReference>
<dbReference type="PANTHER" id="PTHR16675:SF242">
    <property type="entry name" value="MAJOR HISTOCOMPATIBILITY COMPLEX CLASS I-RELATED GENE PROTEIN"/>
    <property type="match status" value="1"/>
</dbReference>
<dbReference type="PROSITE" id="PS00290">
    <property type="entry name" value="IG_MHC"/>
    <property type="match status" value="1"/>
</dbReference>
<dbReference type="InterPro" id="IPR036179">
    <property type="entry name" value="Ig-like_dom_sf"/>
</dbReference>
<keyword evidence="8" id="KW-1015">Disulfide bond</keyword>
<dbReference type="Proteomes" id="UP000694553">
    <property type="component" value="Unassembled WGS sequence"/>
</dbReference>
<evidence type="ECO:0000256" key="3">
    <source>
        <dbReference type="ARBA" id="ARBA00022692"/>
    </source>
</evidence>
<dbReference type="InterPro" id="IPR003597">
    <property type="entry name" value="Ig_C1-set"/>
</dbReference>
<evidence type="ECO:0000256" key="6">
    <source>
        <dbReference type="ARBA" id="ARBA00022989"/>
    </source>
</evidence>
<feature type="compositionally biased region" description="Gly residues" evidence="11">
    <location>
        <begin position="36"/>
        <end position="47"/>
    </location>
</feature>
<evidence type="ECO:0000256" key="12">
    <source>
        <dbReference type="SAM" id="Phobius"/>
    </source>
</evidence>
<comment type="similarity">
    <text evidence="10">Belongs to the MHC class I family.</text>
</comment>
<name>A0A8U7NRP2_CORMO</name>
<dbReference type="Gene3D" id="3.30.500.10">
    <property type="entry name" value="MHC class I-like antigen recognition-like"/>
    <property type="match status" value="1"/>
</dbReference>
<dbReference type="GO" id="GO:0005615">
    <property type="term" value="C:extracellular space"/>
    <property type="evidence" value="ECO:0007669"/>
    <property type="project" value="TreeGrafter"/>
</dbReference>
<dbReference type="InterPro" id="IPR050208">
    <property type="entry name" value="MHC_class-I_related"/>
</dbReference>
<keyword evidence="9" id="KW-0325">Glycoprotein</keyword>
<dbReference type="InterPro" id="IPR011162">
    <property type="entry name" value="MHC_I/II-like_Ag-recog"/>
</dbReference>
<dbReference type="GO" id="GO:0002474">
    <property type="term" value="P:antigen processing and presentation of peptide antigen via MHC class I"/>
    <property type="evidence" value="ECO:0007669"/>
    <property type="project" value="UniProtKB-KW"/>
</dbReference>
<keyword evidence="4" id="KW-0732">Signal</keyword>
<feature type="region of interest" description="Disordered" evidence="11">
    <location>
        <begin position="28"/>
        <end position="48"/>
    </location>
</feature>
<dbReference type="Gene3D" id="2.60.40.10">
    <property type="entry name" value="Immunoglobulins"/>
    <property type="match status" value="1"/>
</dbReference>
<dbReference type="SUPFAM" id="SSF48726">
    <property type="entry name" value="Immunoglobulin"/>
    <property type="match status" value="1"/>
</dbReference>
<evidence type="ECO:0000256" key="7">
    <source>
        <dbReference type="ARBA" id="ARBA00023136"/>
    </source>
</evidence>
<comment type="subcellular location">
    <subcellularLocation>
        <location evidence="1">Membrane</location>
        <topology evidence="1">Single-pass type I membrane protein</topology>
    </subcellularLocation>
</comment>
<dbReference type="Pfam" id="PF00129">
    <property type="entry name" value="MHC_I"/>
    <property type="match status" value="1"/>
</dbReference>
<dbReference type="GO" id="GO:0042612">
    <property type="term" value="C:MHC class I protein complex"/>
    <property type="evidence" value="ECO:0007669"/>
    <property type="project" value="UniProtKB-KW"/>
</dbReference>
<keyword evidence="6 12" id="KW-1133">Transmembrane helix</keyword>
<reference evidence="13" key="2">
    <citation type="submission" date="2025-08" db="UniProtKB">
        <authorList>
            <consortium name="Ensembl"/>
        </authorList>
    </citation>
    <scope>IDENTIFICATION</scope>
</reference>
<evidence type="ECO:0000256" key="9">
    <source>
        <dbReference type="ARBA" id="ARBA00023180"/>
    </source>
</evidence>
<dbReference type="GO" id="GO:0006955">
    <property type="term" value="P:immune response"/>
    <property type="evidence" value="ECO:0007669"/>
    <property type="project" value="TreeGrafter"/>
</dbReference>
<dbReference type="InterPro" id="IPR013783">
    <property type="entry name" value="Ig-like_fold"/>
</dbReference>
<dbReference type="PANTHER" id="PTHR16675">
    <property type="entry name" value="MHC CLASS I-RELATED"/>
    <property type="match status" value="1"/>
</dbReference>
<keyword evidence="7 12" id="KW-0472">Membrane</keyword>
<keyword evidence="14" id="KW-1185">Reference proteome</keyword>
<dbReference type="InterPro" id="IPR007110">
    <property type="entry name" value="Ig-like_dom"/>
</dbReference>
<dbReference type="PROSITE" id="PS50835">
    <property type="entry name" value="IG_LIKE"/>
    <property type="match status" value="1"/>
</dbReference>
<dbReference type="FunFam" id="2.60.40.10:FF:000204">
    <property type="entry name" value="Major histocompatibility complex, class I-related protein"/>
    <property type="match status" value="1"/>
</dbReference>
<evidence type="ECO:0000256" key="8">
    <source>
        <dbReference type="ARBA" id="ARBA00023157"/>
    </source>
</evidence>
<dbReference type="SUPFAM" id="SSF54452">
    <property type="entry name" value="MHC antigen-recognition domain"/>
    <property type="match status" value="1"/>
</dbReference>
<evidence type="ECO:0000256" key="2">
    <source>
        <dbReference type="ARBA" id="ARBA00022451"/>
    </source>
</evidence>
<dbReference type="GO" id="GO:0009897">
    <property type="term" value="C:external side of plasma membrane"/>
    <property type="evidence" value="ECO:0007669"/>
    <property type="project" value="TreeGrafter"/>
</dbReference>